<dbReference type="EMBL" id="KV918874">
    <property type="protein sequence ID" value="OSX76249.1"/>
    <property type="molecule type" value="Genomic_DNA"/>
</dbReference>
<dbReference type="Proteomes" id="UP000218209">
    <property type="component" value="Unassembled WGS sequence"/>
</dbReference>
<dbReference type="SUPFAM" id="SSF82199">
    <property type="entry name" value="SET domain"/>
    <property type="match status" value="1"/>
</dbReference>
<evidence type="ECO:0000313" key="3">
    <source>
        <dbReference type="EMBL" id="OSX76249.1"/>
    </source>
</evidence>
<organism evidence="3 4">
    <name type="scientific">Porphyra umbilicalis</name>
    <name type="common">Purple laver</name>
    <name type="synonym">Red alga</name>
    <dbReference type="NCBI Taxonomy" id="2786"/>
    <lineage>
        <taxon>Eukaryota</taxon>
        <taxon>Rhodophyta</taxon>
        <taxon>Bangiophyceae</taxon>
        <taxon>Bangiales</taxon>
        <taxon>Bangiaceae</taxon>
        <taxon>Porphyra</taxon>
    </lineage>
</organism>
<protein>
    <recommendedName>
        <fullName evidence="2">SET domain-containing protein</fullName>
    </recommendedName>
</protein>
<dbReference type="InterPro" id="IPR046341">
    <property type="entry name" value="SET_dom_sf"/>
</dbReference>
<dbReference type="InterPro" id="IPR001214">
    <property type="entry name" value="SET_dom"/>
</dbReference>
<feature type="region of interest" description="Disordered" evidence="1">
    <location>
        <begin position="195"/>
        <end position="247"/>
    </location>
</feature>
<evidence type="ECO:0000256" key="1">
    <source>
        <dbReference type="SAM" id="MobiDB-lite"/>
    </source>
</evidence>
<feature type="region of interest" description="Disordered" evidence="1">
    <location>
        <begin position="329"/>
        <end position="352"/>
    </location>
</feature>
<evidence type="ECO:0000313" key="4">
    <source>
        <dbReference type="Proteomes" id="UP000218209"/>
    </source>
</evidence>
<dbReference type="AlphaFoldDB" id="A0A1X6P5R7"/>
<keyword evidence="4" id="KW-1185">Reference proteome</keyword>
<feature type="domain" description="SET" evidence="2">
    <location>
        <begin position="347"/>
        <end position="469"/>
    </location>
</feature>
<gene>
    <name evidence="3" type="ORF">BU14_0200s0004</name>
</gene>
<feature type="compositionally biased region" description="Low complexity" evidence="1">
    <location>
        <begin position="215"/>
        <end position="230"/>
    </location>
</feature>
<sequence length="482" mass="48481">MDTCSAVAAPGGRHSDCLPAAIVDSPLPPAVTERPAPTVRHLPCTTPSAVTAVAAPYRRSLRLLRRTGGHCGWGRTGGTRRGRRRPARCGCSAAGVGSHTPLPVATRRWHGRPCGWTGCCSLNAVADHPRRDGGGGCGRSRGCACVGRGGAPVSDGGGRPRHRRGPSCTPVVGVAVSPPLAVSVAPALVDPVGDGCPAARPTPPPPAVAPPPSGPTAATPPSVGVTAPAALPLPPPSPPPPTPPVDVDALRASLATRRAIRRGGVAASAALVAAAYTASPLPLPSLEALATATSAAAATAAAFVAAGGRGEVGLDGRVYLYPPRAGGGPAPGRGWGDPSPPRPAPAGSLTVRPTGDGRGWGVYAAVALPAGTALGAYAGERLDNAAFFARYPPGCARRGDYVVALDAETVVDGAAAAAAGRAAGVYTAALMNHARGGAVARVMRRRRRAVEFVTVRPVVAGEELCWDYGRRYWAGREAEEVP</sequence>
<dbReference type="PROSITE" id="PS50280">
    <property type="entry name" value="SET"/>
    <property type="match status" value="1"/>
</dbReference>
<dbReference type="OrthoDB" id="308383at2759"/>
<evidence type="ECO:0000259" key="2">
    <source>
        <dbReference type="PROSITE" id="PS50280"/>
    </source>
</evidence>
<feature type="compositionally biased region" description="Pro residues" evidence="1">
    <location>
        <begin position="200"/>
        <end position="214"/>
    </location>
</feature>
<dbReference type="Gene3D" id="2.170.270.10">
    <property type="entry name" value="SET domain"/>
    <property type="match status" value="1"/>
</dbReference>
<proteinExistence type="predicted"/>
<accession>A0A1X6P5R7</accession>
<feature type="compositionally biased region" description="Pro residues" evidence="1">
    <location>
        <begin position="231"/>
        <end position="244"/>
    </location>
</feature>
<dbReference type="SMART" id="SM00317">
    <property type="entry name" value="SET"/>
    <property type="match status" value="1"/>
</dbReference>
<reference evidence="3 4" key="1">
    <citation type="submission" date="2017-03" db="EMBL/GenBank/DDBJ databases">
        <title>WGS assembly of Porphyra umbilicalis.</title>
        <authorList>
            <person name="Brawley S.H."/>
            <person name="Blouin N.A."/>
            <person name="Ficko-Blean E."/>
            <person name="Wheeler G.L."/>
            <person name="Lohr M."/>
            <person name="Goodson H.V."/>
            <person name="Jenkins J.W."/>
            <person name="Blaby-Haas C.E."/>
            <person name="Helliwell K.E."/>
            <person name="Chan C."/>
            <person name="Marriage T."/>
            <person name="Bhattacharya D."/>
            <person name="Klein A.S."/>
            <person name="Badis Y."/>
            <person name="Brodie J."/>
            <person name="Cao Y."/>
            <person name="Collen J."/>
            <person name="Dittami S.M."/>
            <person name="Gachon C.M."/>
            <person name="Green B.R."/>
            <person name="Karpowicz S."/>
            <person name="Kim J.W."/>
            <person name="Kudahl U."/>
            <person name="Lin S."/>
            <person name="Michel G."/>
            <person name="Mittag M."/>
            <person name="Olson B.J."/>
            <person name="Pangilinan J."/>
            <person name="Peng Y."/>
            <person name="Qiu H."/>
            <person name="Shu S."/>
            <person name="Singer J.T."/>
            <person name="Smith A.G."/>
            <person name="Sprecher B.N."/>
            <person name="Wagner V."/>
            <person name="Wang W."/>
            <person name="Wang Z.-Y."/>
            <person name="Yan J."/>
            <person name="Yarish C."/>
            <person name="Zoeuner-Riek S."/>
            <person name="Zhuang Y."/>
            <person name="Zou Y."/>
            <person name="Lindquist E.A."/>
            <person name="Grimwood J."/>
            <person name="Barry K."/>
            <person name="Rokhsar D.S."/>
            <person name="Schmutz J."/>
            <person name="Stiller J.W."/>
            <person name="Grossman A.R."/>
            <person name="Prochnik S.E."/>
        </authorList>
    </citation>
    <scope>NUCLEOTIDE SEQUENCE [LARGE SCALE GENOMIC DNA]</scope>
    <source>
        <strain evidence="3">4086291</strain>
    </source>
</reference>
<name>A0A1X6P5R7_PORUM</name>
<dbReference type="Pfam" id="PF00856">
    <property type="entry name" value="SET"/>
    <property type="match status" value="1"/>
</dbReference>